<comment type="similarity">
    <text evidence="1 6">Belongs to the peptidase S8 family.</text>
</comment>
<name>M7YLJ0_TRIUA</name>
<dbReference type="AlphaFoldDB" id="M7YLJ0"/>
<evidence type="ECO:0000259" key="7">
    <source>
        <dbReference type="Pfam" id="PF00082"/>
    </source>
</evidence>
<dbReference type="STRING" id="4572.M7YLJ0"/>
<gene>
    <name evidence="8" type="ORF">TRIUR3_08938</name>
</gene>
<proteinExistence type="inferred from homology"/>
<evidence type="ECO:0000256" key="5">
    <source>
        <dbReference type="ARBA" id="ARBA00022825"/>
    </source>
</evidence>
<comment type="caution">
    <text evidence="6">Lacks conserved residue(s) required for the propagation of feature annotation.</text>
</comment>
<evidence type="ECO:0000256" key="1">
    <source>
        <dbReference type="ARBA" id="ARBA00011073"/>
    </source>
</evidence>
<dbReference type="EMBL" id="KD221203">
    <property type="protein sequence ID" value="EMS51368.1"/>
    <property type="molecule type" value="Genomic_DNA"/>
</dbReference>
<keyword evidence="3" id="KW-0732">Signal</keyword>
<dbReference type="InterPro" id="IPR000209">
    <property type="entry name" value="Peptidase_S8/S53_dom"/>
</dbReference>
<keyword evidence="2 8" id="KW-0645">Protease</keyword>
<dbReference type="Gene3D" id="3.40.50.200">
    <property type="entry name" value="Peptidase S8/S53 domain"/>
    <property type="match status" value="1"/>
</dbReference>
<sequence length="434" mass="45985">MARVAGQWKKRYKQLYLFKEISAIGLQIDDSLFPALEQLPGVLAVIPDRLHKVQTTHSWEFLGLESGGEPKNEWKYDAKFGEGGVIGNVDTADAVFGNSTVKGRSLSASTLPAGQPYPMISGQDASAADQSIDNSGANGRVEKGLVVKQASGVGMVLCNGAGGAVDIIADPHLVPAAHCSYSQCEDLLKYLQSTEFPVGYITARDELGVKPAPVMADFSSRGPNTITPQILKPDVTAPGVDVIAAYSEEVPATDLPFDDRRVPYNMVSGTSMSCPHVAGIAGLIKAKHPDWSPAMIKSAIMTTASTGGNDDGQIRDETGAAATPFSYGSGHVNPVRALDPGLVYDTTPYDYANFLCSVRPTQTQSLTPLSIPLLLPLFVGANANPFRCSLGAYRPEDLNYPSISAACLSRPGNTTVNRTRPSPRLASPAPAPPR</sequence>
<dbReference type="Gene3D" id="3.50.30.30">
    <property type="match status" value="1"/>
</dbReference>
<dbReference type="PROSITE" id="PS51892">
    <property type="entry name" value="SUBTILASE"/>
    <property type="match status" value="1"/>
</dbReference>
<evidence type="ECO:0000313" key="8">
    <source>
        <dbReference type="EMBL" id="EMS51368.1"/>
    </source>
</evidence>
<dbReference type="SUPFAM" id="SSF52743">
    <property type="entry name" value="Subtilisin-like"/>
    <property type="match status" value="1"/>
</dbReference>
<feature type="domain" description="Peptidase S8/S53" evidence="7">
    <location>
        <begin position="203"/>
        <end position="329"/>
    </location>
</feature>
<dbReference type="eggNOG" id="ENOG502QT1T">
    <property type="taxonomic scope" value="Eukaryota"/>
</dbReference>
<dbReference type="InterPro" id="IPR036852">
    <property type="entry name" value="Peptidase_S8/S53_dom_sf"/>
</dbReference>
<dbReference type="InterPro" id="IPR023828">
    <property type="entry name" value="Peptidase_S8_Ser-AS"/>
</dbReference>
<dbReference type="GO" id="GO:0004252">
    <property type="term" value="F:serine-type endopeptidase activity"/>
    <property type="evidence" value="ECO:0007669"/>
    <property type="project" value="InterPro"/>
</dbReference>
<evidence type="ECO:0000256" key="3">
    <source>
        <dbReference type="ARBA" id="ARBA00022729"/>
    </source>
</evidence>
<reference evidence="8" key="1">
    <citation type="journal article" date="2013" name="Nature">
        <title>Draft genome of the wheat A-genome progenitor Triticum urartu.</title>
        <authorList>
            <person name="Ling H.Q."/>
            <person name="Zhao S."/>
            <person name="Liu D."/>
            <person name="Wang J."/>
            <person name="Sun H."/>
            <person name="Zhang C."/>
            <person name="Fan H."/>
            <person name="Li D."/>
            <person name="Dong L."/>
            <person name="Tao Y."/>
            <person name="Gao C."/>
            <person name="Wu H."/>
            <person name="Li Y."/>
            <person name="Cui Y."/>
            <person name="Guo X."/>
            <person name="Zheng S."/>
            <person name="Wang B."/>
            <person name="Yu K."/>
            <person name="Liang Q."/>
            <person name="Yang W."/>
            <person name="Lou X."/>
            <person name="Chen J."/>
            <person name="Feng M."/>
            <person name="Jian J."/>
            <person name="Zhang X."/>
            <person name="Luo G."/>
            <person name="Jiang Y."/>
            <person name="Liu J."/>
            <person name="Wang Z."/>
            <person name="Sha Y."/>
            <person name="Zhang B."/>
            <person name="Wu H."/>
            <person name="Tang D."/>
            <person name="Shen Q."/>
            <person name="Xue P."/>
            <person name="Zou S."/>
            <person name="Wang X."/>
            <person name="Liu X."/>
            <person name="Wang F."/>
            <person name="Yang Y."/>
            <person name="An X."/>
            <person name="Dong Z."/>
            <person name="Zhang K."/>
            <person name="Zhang X."/>
            <person name="Luo M.C."/>
            <person name="Dvorak J."/>
            <person name="Tong Y."/>
            <person name="Wang J."/>
            <person name="Yang H."/>
            <person name="Li Z."/>
            <person name="Wang D."/>
            <person name="Zhang A."/>
            <person name="Wang J."/>
        </authorList>
    </citation>
    <scope>NUCLEOTIDE SEQUENCE</scope>
</reference>
<evidence type="ECO:0000256" key="4">
    <source>
        <dbReference type="ARBA" id="ARBA00022801"/>
    </source>
</evidence>
<dbReference type="OMA" id="DRRVAYK"/>
<dbReference type="PROSITE" id="PS00138">
    <property type="entry name" value="SUBTILASE_SER"/>
    <property type="match status" value="1"/>
</dbReference>
<evidence type="ECO:0000256" key="2">
    <source>
        <dbReference type="ARBA" id="ARBA00022670"/>
    </source>
</evidence>
<dbReference type="PANTHER" id="PTHR10795">
    <property type="entry name" value="PROPROTEIN CONVERTASE SUBTILISIN/KEXIN"/>
    <property type="match status" value="1"/>
</dbReference>
<organism evidence="8">
    <name type="scientific">Triticum urartu</name>
    <name type="common">Red wild einkorn</name>
    <name type="synonym">Crithodium urartu</name>
    <dbReference type="NCBI Taxonomy" id="4572"/>
    <lineage>
        <taxon>Eukaryota</taxon>
        <taxon>Viridiplantae</taxon>
        <taxon>Streptophyta</taxon>
        <taxon>Embryophyta</taxon>
        <taxon>Tracheophyta</taxon>
        <taxon>Spermatophyta</taxon>
        <taxon>Magnoliopsida</taxon>
        <taxon>Liliopsida</taxon>
        <taxon>Poales</taxon>
        <taxon>Poaceae</taxon>
        <taxon>BOP clade</taxon>
        <taxon>Pooideae</taxon>
        <taxon>Triticodae</taxon>
        <taxon>Triticeae</taxon>
        <taxon>Triticinae</taxon>
        <taxon>Triticum</taxon>
    </lineage>
</organism>
<evidence type="ECO:0000256" key="6">
    <source>
        <dbReference type="PROSITE-ProRule" id="PRU01240"/>
    </source>
</evidence>
<dbReference type="Pfam" id="PF00082">
    <property type="entry name" value="Peptidase_S8"/>
    <property type="match status" value="1"/>
</dbReference>
<dbReference type="InterPro" id="IPR045051">
    <property type="entry name" value="SBT"/>
</dbReference>
<accession>M7YLJ0</accession>
<dbReference type="GO" id="GO:0006508">
    <property type="term" value="P:proteolysis"/>
    <property type="evidence" value="ECO:0007669"/>
    <property type="project" value="UniProtKB-KW"/>
</dbReference>
<protein>
    <submittedName>
        <fullName evidence="8">Subtilisin-like protease</fullName>
    </submittedName>
</protein>
<keyword evidence="4" id="KW-0378">Hydrolase</keyword>
<keyword evidence="5" id="KW-0720">Serine protease</keyword>